<comment type="caution">
    <text evidence="2">The sequence shown here is derived from an EMBL/GenBank/DDBJ whole genome shotgun (WGS) entry which is preliminary data.</text>
</comment>
<evidence type="ECO:0000313" key="2">
    <source>
        <dbReference type="EMBL" id="KAJ8770171.1"/>
    </source>
</evidence>
<protein>
    <recommendedName>
        <fullName evidence="1">CN hydrolase domain-containing protein</fullName>
    </recommendedName>
</protein>
<dbReference type="GO" id="GO:0006541">
    <property type="term" value="P:glutamine metabolic process"/>
    <property type="evidence" value="ECO:0007669"/>
    <property type="project" value="TreeGrafter"/>
</dbReference>
<dbReference type="SUPFAM" id="SSF56317">
    <property type="entry name" value="Carbon-nitrogen hydrolase"/>
    <property type="match status" value="1"/>
</dbReference>
<dbReference type="AlphaFoldDB" id="A0AAV8TT77"/>
<dbReference type="PANTHER" id="PTHR23088:SF53">
    <property type="entry name" value="OS06G0206000 PROTEIN"/>
    <property type="match status" value="1"/>
</dbReference>
<dbReference type="InterPro" id="IPR003010">
    <property type="entry name" value="C-N_Hydrolase"/>
</dbReference>
<organism evidence="2 3">
    <name type="scientific">Erythroxylum novogranatense</name>
    <dbReference type="NCBI Taxonomy" id="1862640"/>
    <lineage>
        <taxon>Eukaryota</taxon>
        <taxon>Viridiplantae</taxon>
        <taxon>Streptophyta</taxon>
        <taxon>Embryophyta</taxon>
        <taxon>Tracheophyta</taxon>
        <taxon>Spermatophyta</taxon>
        <taxon>Magnoliopsida</taxon>
        <taxon>eudicotyledons</taxon>
        <taxon>Gunneridae</taxon>
        <taxon>Pentapetalae</taxon>
        <taxon>rosids</taxon>
        <taxon>fabids</taxon>
        <taxon>Malpighiales</taxon>
        <taxon>Erythroxylaceae</taxon>
        <taxon>Erythroxylum</taxon>
    </lineage>
</organism>
<feature type="domain" description="CN hydrolase" evidence="1">
    <location>
        <begin position="24"/>
        <end position="243"/>
    </location>
</feature>
<dbReference type="Pfam" id="PF00795">
    <property type="entry name" value="CN_hydrolase"/>
    <property type="match status" value="1"/>
</dbReference>
<keyword evidence="3" id="KW-1185">Reference proteome</keyword>
<dbReference type="GO" id="GO:0050152">
    <property type="term" value="F:omega-amidase activity"/>
    <property type="evidence" value="ECO:0007669"/>
    <property type="project" value="TreeGrafter"/>
</dbReference>
<name>A0AAV8TT77_9ROSI</name>
<dbReference type="InterPro" id="IPR036526">
    <property type="entry name" value="C-N_Hydrolase_sf"/>
</dbReference>
<dbReference type="EMBL" id="JAIWQS010000003">
    <property type="protein sequence ID" value="KAJ8770171.1"/>
    <property type="molecule type" value="Genomic_DNA"/>
</dbReference>
<dbReference type="GO" id="GO:0005739">
    <property type="term" value="C:mitochondrion"/>
    <property type="evidence" value="ECO:0007669"/>
    <property type="project" value="TreeGrafter"/>
</dbReference>
<dbReference type="PROSITE" id="PS50263">
    <property type="entry name" value="CN_HYDROLASE"/>
    <property type="match status" value="1"/>
</dbReference>
<dbReference type="Proteomes" id="UP001159364">
    <property type="component" value="Linkage Group LG03"/>
</dbReference>
<reference evidence="2 3" key="1">
    <citation type="submission" date="2021-09" db="EMBL/GenBank/DDBJ databases">
        <title>Genomic insights and catalytic innovation underlie evolution of tropane alkaloids biosynthesis.</title>
        <authorList>
            <person name="Wang Y.-J."/>
            <person name="Tian T."/>
            <person name="Huang J.-P."/>
            <person name="Huang S.-X."/>
        </authorList>
    </citation>
    <scope>NUCLEOTIDE SEQUENCE [LARGE SCALE GENOMIC DNA]</scope>
    <source>
        <strain evidence="2">KIB-2018</strain>
        <tissue evidence="2">Leaf</tissue>
    </source>
</reference>
<evidence type="ECO:0000313" key="3">
    <source>
        <dbReference type="Proteomes" id="UP001159364"/>
    </source>
</evidence>
<sequence>MECSLGTRVNINVAAADLLMHTKFKIALCQLSVVPDKNRNLNIALNMIKVAAQKGAKLVVLPEMWNCPYSTDYFADFSEDFDVEDGSPSFSMLSEAAACYDLTIVGGSLTERQMGRLYNTCCVFGPERKLKAKHRKLHLFDINMKGDILFMESNTFTAGDNATFVETGVGNIGVGICHDMRFPELAMLYRGKGAHLICYPGAFNMSTGEMLWEPVQRASCLWLLAHHPETPLVPPIKYGVTPL</sequence>
<accession>A0AAV8TT77</accession>
<dbReference type="Gene3D" id="3.60.110.10">
    <property type="entry name" value="Carbon-nitrogen hydrolase"/>
    <property type="match status" value="1"/>
</dbReference>
<evidence type="ECO:0000259" key="1">
    <source>
        <dbReference type="PROSITE" id="PS50263"/>
    </source>
</evidence>
<gene>
    <name evidence="2" type="ORF">K2173_011506</name>
</gene>
<dbReference type="GO" id="GO:0006107">
    <property type="term" value="P:oxaloacetate metabolic process"/>
    <property type="evidence" value="ECO:0007669"/>
    <property type="project" value="TreeGrafter"/>
</dbReference>
<proteinExistence type="predicted"/>
<dbReference type="GO" id="GO:0006528">
    <property type="term" value="P:asparagine metabolic process"/>
    <property type="evidence" value="ECO:0007669"/>
    <property type="project" value="TreeGrafter"/>
</dbReference>
<dbReference type="PANTHER" id="PTHR23088">
    <property type="entry name" value="NITRILASE-RELATED"/>
    <property type="match status" value="1"/>
</dbReference>